<keyword evidence="1" id="KW-0805">Transcription regulation</keyword>
<dbReference type="PROSITE" id="PS50987">
    <property type="entry name" value="HTH_ARSR_2"/>
    <property type="match status" value="1"/>
</dbReference>
<dbReference type="SUPFAM" id="SSF46785">
    <property type="entry name" value="Winged helix' DNA-binding domain"/>
    <property type="match status" value="1"/>
</dbReference>
<dbReference type="InterPro" id="IPR001845">
    <property type="entry name" value="HTH_ArsR_DNA-bd_dom"/>
</dbReference>
<keyword evidence="6" id="KW-1185">Reference proteome</keyword>
<evidence type="ECO:0000256" key="3">
    <source>
        <dbReference type="ARBA" id="ARBA00023163"/>
    </source>
</evidence>
<dbReference type="EMBL" id="FNGS01000009">
    <property type="protein sequence ID" value="SDM79087.1"/>
    <property type="molecule type" value="Genomic_DNA"/>
</dbReference>
<organism evidence="5 6">
    <name type="scientific">Siphonobacter aquaeclarae</name>
    <dbReference type="NCBI Taxonomy" id="563176"/>
    <lineage>
        <taxon>Bacteria</taxon>
        <taxon>Pseudomonadati</taxon>
        <taxon>Bacteroidota</taxon>
        <taxon>Cytophagia</taxon>
        <taxon>Cytophagales</taxon>
        <taxon>Cytophagaceae</taxon>
        <taxon>Siphonobacter</taxon>
    </lineage>
</organism>
<dbReference type="RefSeq" id="WP_093207856.1">
    <property type="nucleotide sequence ID" value="NZ_FNGS01000009.1"/>
</dbReference>
<dbReference type="PANTHER" id="PTHR43132:SF6">
    <property type="entry name" value="HTH-TYPE TRANSCRIPTIONAL REPRESSOR CZRA"/>
    <property type="match status" value="1"/>
</dbReference>
<dbReference type="InterPro" id="IPR011991">
    <property type="entry name" value="ArsR-like_HTH"/>
</dbReference>
<evidence type="ECO:0000259" key="4">
    <source>
        <dbReference type="PROSITE" id="PS50987"/>
    </source>
</evidence>
<dbReference type="AlphaFoldDB" id="A0A1G9W4E9"/>
<dbReference type="GO" id="GO:0003700">
    <property type="term" value="F:DNA-binding transcription factor activity"/>
    <property type="evidence" value="ECO:0007669"/>
    <property type="project" value="InterPro"/>
</dbReference>
<evidence type="ECO:0000313" key="6">
    <source>
        <dbReference type="Proteomes" id="UP000198901"/>
    </source>
</evidence>
<dbReference type="PROSITE" id="PS00846">
    <property type="entry name" value="HTH_ARSR_1"/>
    <property type="match status" value="1"/>
</dbReference>
<evidence type="ECO:0000256" key="1">
    <source>
        <dbReference type="ARBA" id="ARBA00023015"/>
    </source>
</evidence>
<dbReference type="NCBIfam" id="NF033788">
    <property type="entry name" value="HTH_metalloreg"/>
    <property type="match status" value="1"/>
</dbReference>
<dbReference type="InterPro" id="IPR018334">
    <property type="entry name" value="ArsR_HTH"/>
</dbReference>
<dbReference type="SMART" id="SM00418">
    <property type="entry name" value="HTH_ARSR"/>
    <property type="match status" value="1"/>
</dbReference>
<feature type="domain" description="HTH arsR-type" evidence="4">
    <location>
        <begin position="1"/>
        <end position="90"/>
    </location>
</feature>
<protein>
    <submittedName>
        <fullName evidence="5">DNA-binding transcriptional regulator, ArsR family</fullName>
    </submittedName>
</protein>
<dbReference type="Proteomes" id="UP000198901">
    <property type="component" value="Unassembled WGS sequence"/>
</dbReference>
<dbReference type="InterPro" id="IPR036390">
    <property type="entry name" value="WH_DNA-bd_sf"/>
</dbReference>
<proteinExistence type="predicted"/>
<dbReference type="OrthoDB" id="9798835at2"/>
<dbReference type="InterPro" id="IPR036388">
    <property type="entry name" value="WH-like_DNA-bd_sf"/>
</dbReference>
<accession>A0A1G9W4E9</accession>
<keyword evidence="3" id="KW-0804">Transcription</keyword>
<name>A0A1G9W4E9_9BACT</name>
<dbReference type="InterPro" id="IPR051011">
    <property type="entry name" value="Metal_resp_trans_reg"/>
</dbReference>
<dbReference type="PRINTS" id="PR00778">
    <property type="entry name" value="HTHARSR"/>
</dbReference>
<evidence type="ECO:0000313" key="5">
    <source>
        <dbReference type="EMBL" id="SDM79087.1"/>
    </source>
</evidence>
<dbReference type="Pfam" id="PF01022">
    <property type="entry name" value="HTH_5"/>
    <property type="match status" value="1"/>
</dbReference>
<dbReference type="Gene3D" id="1.10.10.10">
    <property type="entry name" value="Winged helix-like DNA-binding domain superfamily/Winged helix DNA-binding domain"/>
    <property type="match status" value="1"/>
</dbReference>
<reference evidence="5 6" key="1">
    <citation type="submission" date="2016-10" db="EMBL/GenBank/DDBJ databases">
        <authorList>
            <person name="de Groot N.N."/>
        </authorList>
    </citation>
    <scope>NUCLEOTIDE SEQUENCE [LARGE SCALE GENOMIC DNA]</scope>
    <source>
        <strain evidence="5 6">DSM 21668</strain>
    </source>
</reference>
<evidence type="ECO:0000256" key="2">
    <source>
        <dbReference type="ARBA" id="ARBA00023125"/>
    </source>
</evidence>
<dbReference type="PANTHER" id="PTHR43132">
    <property type="entry name" value="ARSENICAL RESISTANCE OPERON REPRESSOR ARSR-RELATED"/>
    <property type="match status" value="1"/>
</dbReference>
<gene>
    <name evidence="5" type="ORF">SAMN04488090_4238</name>
</gene>
<keyword evidence="2 5" id="KW-0238">DNA-binding</keyword>
<sequence>MNEASFVEKATEAIGDRYRLRIVMALQERGEMCCSDVQELTGLSQPCCSHHLKLLSDCDLISSRKEGKFHKYYLNKEKFGELSRFFSALS</sequence>
<dbReference type="CDD" id="cd00090">
    <property type="entry name" value="HTH_ARSR"/>
    <property type="match status" value="1"/>
</dbReference>
<dbReference type="STRING" id="563176.SAMN04488090_4238"/>
<dbReference type="GO" id="GO:0003677">
    <property type="term" value="F:DNA binding"/>
    <property type="evidence" value="ECO:0007669"/>
    <property type="project" value="UniProtKB-KW"/>
</dbReference>